<dbReference type="InterPro" id="IPR036812">
    <property type="entry name" value="NAD(P)_OxRdtase_dom_sf"/>
</dbReference>
<gene>
    <name evidence="5" type="ORF">GGD90_001327</name>
</gene>
<dbReference type="Pfam" id="PF00248">
    <property type="entry name" value="Aldo_ket_red"/>
    <property type="match status" value="1"/>
</dbReference>
<dbReference type="InterPro" id="IPR020471">
    <property type="entry name" value="AKR"/>
</dbReference>
<dbReference type="SUPFAM" id="SSF51430">
    <property type="entry name" value="NAD(P)-linked oxidoreductase"/>
    <property type="match status" value="1"/>
</dbReference>
<name>A0A840G6D9_RHOTE</name>
<dbReference type="RefSeq" id="WP_221227684.1">
    <property type="nucleotide sequence ID" value="NZ_JACIGE010000004.1"/>
</dbReference>
<dbReference type="GO" id="GO:0016616">
    <property type="term" value="F:oxidoreductase activity, acting on the CH-OH group of donors, NAD or NADP as acceptor"/>
    <property type="evidence" value="ECO:0007669"/>
    <property type="project" value="UniProtKB-ARBA"/>
</dbReference>
<organism evidence="5 6">
    <name type="scientific">Rhodocyclus tenuis</name>
    <name type="common">Rhodospirillum tenue</name>
    <dbReference type="NCBI Taxonomy" id="1066"/>
    <lineage>
        <taxon>Bacteria</taxon>
        <taxon>Pseudomonadati</taxon>
        <taxon>Pseudomonadota</taxon>
        <taxon>Betaproteobacteria</taxon>
        <taxon>Rhodocyclales</taxon>
        <taxon>Rhodocyclaceae</taxon>
        <taxon>Rhodocyclus</taxon>
    </lineage>
</organism>
<comment type="caution">
    <text evidence="5">The sequence shown here is derived from an EMBL/GenBank/DDBJ whole genome shotgun (WGS) entry which is preliminary data.</text>
</comment>
<dbReference type="EMBL" id="JACIGE010000004">
    <property type="protein sequence ID" value="MBB4246961.1"/>
    <property type="molecule type" value="Genomic_DNA"/>
</dbReference>
<keyword evidence="6" id="KW-1185">Reference proteome</keyword>
<sequence length="120" mass="13637">MSRNVEQRNCDADPWLSRALEEAHREGKLRVIGVSNFQPDRLMDIIAFNEIRPAVNQIEVTPSTSKPKACYSWARMMYRRKRGLRLPRAVIASSRTNCSPPLVKAWQICWPSGSALVDPA</sequence>
<evidence type="ECO:0000256" key="3">
    <source>
        <dbReference type="ARBA" id="ARBA00023002"/>
    </source>
</evidence>
<evidence type="ECO:0000313" key="5">
    <source>
        <dbReference type="EMBL" id="MBB4246961.1"/>
    </source>
</evidence>
<dbReference type="Proteomes" id="UP000587070">
    <property type="component" value="Unassembled WGS sequence"/>
</dbReference>
<protein>
    <recommendedName>
        <fullName evidence="4">NADP-dependent oxidoreductase domain-containing protein</fullName>
    </recommendedName>
</protein>
<keyword evidence="2" id="KW-0521">NADP</keyword>
<evidence type="ECO:0000256" key="2">
    <source>
        <dbReference type="ARBA" id="ARBA00022857"/>
    </source>
</evidence>
<keyword evidence="3" id="KW-0560">Oxidoreductase</keyword>
<evidence type="ECO:0000256" key="1">
    <source>
        <dbReference type="ARBA" id="ARBA00007905"/>
    </source>
</evidence>
<dbReference type="Gene3D" id="3.20.20.100">
    <property type="entry name" value="NADP-dependent oxidoreductase domain"/>
    <property type="match status" value="1"/>
</dbReference>
<reference evidence="5 6" key="1">
    <citation type="submission" date="2020-08" db="EMBL/GenBank/DDBJ databases">
        <title>Genome sequencing of Purple Non-Sulfur Bacteria from various extreme environments.</title>
        <authorList>
            <person name="Mayer M."/>
        </authorList>
    </citation>
    <scope>NUCLEOTIDE SEQUENCE [LARGE SCALE GENOMIC DNA]</scope>
    <source>
        <strain evidence="5 6">2761</strain>
    </source>
</reference>
<evidence type="ECO:0000259" key="4">
    <source>
        <dbReference type="Pfam" id="PF00248"/>
    </source>
</evidence>
<dbReference type="PANTHER" id="PTHR43827">
    <property type="entry name" value="2,5-DIKETO-D-GLUCONIC ACID REDUCTASE"/>
    <property type="match status" value="1"/>
</dbReference>
<dbReference type="InterPro" id="IPR023210">
    <property type="entry name" value="NADP_OxRdtase_dom"/>
</dbReference>
<feature type="domain" description="NADP-dependent oxidoreductase" evidence="4">
    <location>
        <begin position="18"/>
        <end position="63"/>
    </location>
</feature>
<dbReference type="AlphaFoldDB" id="A0A840G6D9"/>
<comment type="similarity">
    <text evidence="1">Belongs to the aldo/keto reductase family.</text>
</comment>
<evidence type="ECO:0000313" key="6">
    <source>
        <dbReference type="Proteomes" id="UP000587070"/>
    </source>
</evidence>
<accession>A0A840G6D9</accession>
<proteinExistence type="inferred from homology"/>
<dbReference type="PANTHER" id="PTHR43827:SF3">
    <property type="entry name" value="NADP-DEPENDENT OXIDOREDUCTASE DOMAIN-CONTAINING PROTEIN"/>
    <property type="match status" value="1"/>
</dbReference>